<sequence length="444" mass="49721">MTKTNFAPSILKMSWPIFIEVFLQMMIGNVDQFMISRYSQSAVAAIANANQVMNVIILLLTVISTATTILIAQYFGAKNKQKIEEVCTVSFFFNGVFSLTASFFLILFRRQLFQWLQVPAAIMEETNLYFSIVAGGIVFQGLYFSLVACFRGHSWTKTTMLVSLFINIFHIISNSILIFGLGPIPALGIFGVSISTNCNKFLGLILLFYIFRRYLNVKMSLCYLHPFPWKTLKQILSIGIPSGGETFSYQLSQMTIMKMVNMFGLIVINTKVYVYILATFCYIYSVALSSAAQIIVGYLIGANRSDEVGQKVWHTAMLSVIICSSMTTVFYLGSDYVLGVFTTNPEILALGHTILLVEIFLELGRGVNIVMVASLQAAGDIRTPVLVGMVCMWSIAVGMSYFLGIVMQLGLVGIWIGMACDECIRGLIFIYRWRSGKWKNRQFI</sequence>
<dbReference type="InterPro" id="IPR048279">
    <property type="entry name" value="MdtK-like"/>
</dbReference>
<feature type="transmembrane region" description="Helical" evidence="7">
    <location>
        <begin position="128"/>
        <end position="149"/>
    </location>
</feature>
<comment type="subcellular location">
    <subcellularLocation>
        <location evidence="1">Cell membrane</location>
        <topology evidence="1">Multi-pass membrane protein</topology>
    </subcellularLocation>
</comment>
<dbReference type="NCBIfam" id="TIGR00797">
    <property type="entry name" value="matE"/>
    <property type="match status" value="1"/>
</dbReference>
<feature type="transmembrane region" description="Helical" evidence="7">
    <location>
        <begin position="282"/>
        <end position="300"/>
    </location>
</feature>
<evidence type="ECO:0000256" key="2">
    <source>
        <dbReference type="ARBA" id="ARBA00022448"/>
    </source>
</evidence>
<evidence type="ECO:0000313" key="9">
    <source>
        <dbReference type="Proteomes" id="UP000295188"/>
    </source>
</evidence>
<evidence type="ECO:0000256" key="5">
    <source>
        <dbReference type="ARBA" id="ARBA00022989"/>
    </source>
</evidence>
<comment type="caution">
    <text evidence="8">The sequence shown here is derived from an EMBL/GenBank/DDBJ whole genome shotgun (WGS) entry which is preliminary data.</text>
</comment>
<feature type="transmembrane region" description="Helical" evidence="7">
    <location>
        <begin position="385"/>
        <end position="406"/>
    </location>
</feature>
<keyword evidence="4 7" id="KW-0812">Transmembrane</keyword>
<evidence type="ECO:0000256" key="6">
    <source>
        <dbReference type="ARBA" id="ARBA00023136"/>
    </source>
</evidence>
<protein>
    <submittedName>
        <fullName evidence="8">Putative MATE family efflux protein</fullName>
    </submittedName>
</protein>
<feature type="transmembrane region" description="Helical" evidence="7">
    <location>
        <begin position="15"/>
        <end position="35"/>
    </location>
</feature>
<gene>
    <name evidence="8" type="ORF">EDC37_1135</name>
</gene>
<reference evidence="8 9" key="1">
    <citation type="submission" date="2019-03" db="EMBL/GenBank/DDBJ databases">
        <title>Genomic Encyclopedia of Type Strains, Phase IV (KMG-IV): sequencing the most valuable type-strain genomes for metagenomic binning, comparative biology and taxonomic classification.</title>
        <authorList>
            <person name="Goeker M."/>
        </authorList>
    </citation>
    <scope>NUCLEOTIDE SEQUENCE [LARGE SCALE GENOMIC DNA]</scope>
    <source>
        <strain evidence="8 9">DSM 20467</strain>
    </source>
</reference>
<dbReference type="CDD" id="cd13134">
    <property type="entry name" value="MATE_like_8"/>
    <property type="match status" value="1"/>
</dbReference>
<keyword evidence="5 7" id="KW-1133">Transmembrane helix</keyword>
<dbReference type="EMBL" id="SMAA01000013">
    <property type="protein sequence ID" value="TCS77768.1"/>
    <property type="molecule type" value="Genomic_DNA"/>
</dbReference>
<feature type="transmembrane region" description="Helical" evidence="7">
    <location>
        <begin position="161"/>
        <end position="181"/>
    </location>
</feature>
<name>A0A4R3K4P4_9FIRM</name>
<evidence type="ECO:0000313" key="8">
    <source>
        <dbReference type="EMBL" id="TCS77768.1"/>
    </source>
</evidence>
<dbReference type="RefSeq" id="WP_132550488.1">
    <property type="nucleotide sequence ID" value="NZ_SMAA01000013.1"/>
</dbReference>
<evidence type="ECO:0000256" key="7">
    <source>
        <dbReference type="SAM" id="Phobius"/>
    </source>
</evidence>
<dbReference type="Proteomes" id="UP000295188">
    <property type="component" value="Unassembled WGS sequence"/>
</dbReference>
<proteinExistence type="predicted"/>
<evidence type="ECO:0000256" key="4">
    <source>
        <dbReference type="ARBA" id="ARBA00022692"/>
    </source>
</evidence>
<feature type="transmembrane region" description="Helical" evidence="7">
    <location>
        <begin position="187"/>
        <end position="211"/>
    </location>
</feature>
<dbReference type="InterPro" id="IPR002528">
    <property type="entry name" value="MATE_fam"/>
</dbReference>
<feature type="transmembrane region" description="Helical" evidence="7">
    <location>
        <begin position="55"/>
        <end position="75"/>
    </location>
</feature>
<keyword evidence="6 7" id="KW-0472">Membrane</keyword>
<organism evidence="8 9">
    <name type="scientific">Pectinatus cerevisiiphilus</name>
    <dbReference type="NCBI Taxonomy" id="86956"/>
    <lineage>
        <taxon>Bacteria</taxon>
        <taxon>Bacillati</taxon>
        <taxon>Bacillota</taxon>
        <taxon>Negativicutes</taxon>
        <taxon>Selenomonadales</taxon>
        <taxon>Selenomonadaceae</taxon>
        <taxon>Pectinatus</taxon>
    </lineage>
</organism>
<evidence type="ECO:0000256" key="3">
    <source>
        <dbReference type="ARBA" id="ARBA00022475"/>
    </source>
</evidence>
<dbReference type="Pfam" id="PF01554">
    <property type="entry name" value="MatE"/>
    <property type="match status" value="2"/>
</dbReference>
<keyword evidence="9" id="KW-1185">Reference proteome</keyword>
<dbReference type="GO" id="GO:0015297">
    <property type="term" value="F:antiporter activity"/>
    <property type="evidence" value="ECO:0007669"/>
    <property type="project" value="InterPro"/>
</dbReference>
<dbReference type="PANTHER" id="PTHR42925:SF1">
    <property type="entry name" value="VIRULENCE FACTOR MVIN"/>
    <property type="match status" value="1"/>
</dbReference>
<dbReference type="GO" id="GO:0005886">
    <property type="term" value="C:plasma membrane"/>
    <property type="evidence" value="ECO:0007669"/>
    <property type="project" value="UniProtKB-SubCell"/>
</dbReference>
<dbReference type="PANTHER" id="PTHR42925">
    <property type="entry name" value="MULTIDRUG AND TOXIN EFFLUX PROTEIN MATE FAMILY"/>
    <property type="match status" value="1"/>
</dbReference>
<feature type="transmembrane region" description="Helical" evidence="7">
    <location>
        <begin position="87"/>
        <end position="108"/>
    </location>
</feature>
<dbReference type="GO" id="GO:0042910">
    <property type="term" value="F:xenobiotic transmembrane transporter activity"/>
    <property type="evidence" value="ECO:0007669"/>
    <property type="project" value="InterPro"/>
</dbReference>
<dbReference type="InterPro" id="IPR047135">
    <property type="entry name" value="YsiQ"/>
</dbReference>
<dbReference type="AlphaFoldDB" id="A0A4R3K4P4"/>
<dbReference type="OrthoDB" id="9806302at2"/>
<keyword evidence="2" id="KW-0813">Transport</keyword>
<evidence type="ECO:0000256" key="1">
    <source>
        <dbReference type="ARBA" id="ARBA00004651"/>
    </source>
</evidence>
<dbReference type="PIRSF" id="PIRSF006603">
    <property type="entry name" value="DinF"/>
    <property type="match status" value="1"/>
</dbReference>
<accession>A0A4R3K4P4</accession>
<keyword evidence="3" id="KW-1003">Cell membrane</keyword>
<feature type="transmembrane region" description="Helical" evidence="7">
    <location>
        <begin position="312"/>
        <end position="333"/>
    </location>
</feature>
<feature type="transmembrane region" description="Helical" evidence="7">
    <location>
        <begin position="412"/>
        <end position="431"/>
    </location>
</feature>